<dbReference type="EMBL" id="PIUM01000022">
    <property type="protein sequence ID" value="PKU23241.1"/>
    <property type="molecule type" value="Genomic_DNA"/>
</dbReference>
<dbReference type="InterPro" id="IPR035938">
    <property type="entry name" value="Hemerythrin-like_sf"/>
</dbReference>
<gene>
    <name evidence="6" type="ORF">CWS72_17605</name>
</gene>
<dbReference type="InterPro" id="IPR016131">
    <property type="entry name" value="Haemerythrin_Fe_BS"/>
</dbReference>
<dbReference type="GO" id="GO:0005344">
    <property type="term" value="F:oxygen carrier activity"/>
    <property type="evidence" value="ECO:0007669"/>
    <property type="project" value="UniProtKB-KW"/>
</dbReference>
<comment type="similarity">
    <text evidence="1">Belongs to the hemerythrin family.</text>
</comment>
<dbReference type="PANTHER" id="PTHR37164">
    <property type="entry name" value="BACTERIOHEMERYTHRIN"/>
    <property type="match status" value="1"/>
</dbReference>
<dbReference type="InterPro" id="IPR012312">
    <property type="entry name" value="Hemerythrin-like"/>
</dbReference>
<keyword evidence="2" id="KW-0561">Oxygen transport</keyword>
<name>A0A2N3PS54_9PROT</name>
<keyword evidence="7" id="KW-1185">Reference proteome</keyword>
<evidence type="ECO:0000313" key="7">
    <source>
        <dbReference type="Proteomes" id="UP000233293"/>
    </source>
</evidence>
<comment type="caution">
    <text evidence="6">The sequence shown here is derived from an EMBL/GenBank/DDBJ whole genome shotgun (WGS) entry which is preliminary data.</text>
</comment>
<dbReference type="PANTHER" id="PTHR37164:SF1">
    <property type="entry name" value="BACTERIOHEMERYTHRIN"/>
    <property type="match status" value="1"/>
</dbReference>
<protein>
    <recommendedName>
        <fullName evidence="5">Hemerythrin-like domain-containing protein</fullName>
    </recommendedName>
</protein>
<dbReference type="NCBIfam" id="NF033749">
    <property type="entry name" value="bact_hemeryth"/>
    <property type="match status" value="1"/>
</dbReference>
<reference evidence="7" key="1">
    <citation type="submission" date="2017-12" db="EMBL/GenBank/DDBJ databases">
        <title>Draft genome sequence of Telmatospirillum siberiense 26-4b1T, an acidotolerant peatland alphaproteobacterium potentially involved in sulfur cycling.</title>
        <authorList>
            <person name="Hausmann B."/>
            <person name="Pjevac P."/>
            <person name="Schreck K."/>
            <person name="Herbold C.W."/>
            <person name="Daims H."/>
            <person name="Wagner M."/>
            <person name="Pester M."/>
            <person name="Loy A."/>
        </authorList>
    </citation>
    <scope>NUCLEOTIDE SEQUENCE [LARGE SCALE GENOMIC DNA]</scope>
    <source>
        <strain evidence="7">26-4b1</strain>
    </source>
</reference>
<evidence type="ECO:0000256" key="2">
    <source>
        <dbReference type="ARBA" id="ARBA00022621"/>
    </source>
</evidence>
<dbReference type="NCBIfam" id="TIGR02481">
    <property type="entry name" value="hemeryth_dom"/>
    <property type="match status" value="1"/>
</dbReference>
<evidence type="ECO:0000256" key="3">
    <source>
        <dbReference type="ARBA" id="ARBA00022723"/>
    </source>
</evidence>
<evidence type="ECO:0000256" key="1">
    <source>
        <dbReference type="ARBA" id="ARBA00010587"/>
    </source>
</evidence>
<organism evidence="6 7">
    <name type="scientific">Telmatospirillum siberiense</name>
    <dbReference type="NCBI Taxonomy" id="382514"/>
    <lineage>
        <taxon>Bacteria</taxon>
        <taxon>Pseudomonadati</taxon>
        <taxon>Pseudomonadota</taxon>
        <taxon>Alphaproteobacteria</taxon>
        <taxon>Rhodospirillales</taxon>
        <taxon>Rhodospirillaceae</taxon>
        <taxon>Telmatospirillum</taxon>
    </lineage>
</organism>
<evidence type="ECO:0000259" key="5">
    <source>
        <dbReference type="Pfam" id="PF01814"/>
    </source>
</evidence>
<accession>A0A2N3PS54</accession>
<dbReference type="RefSeq" id="WP_101251939.1">
    <property type="nucleotide sequence ID" value="NZ_PIUM01000022.1"/>
</dbReference>
<keyword evidence="4" id="KW-0408">Iron</keyword>
<sequence>MAGVSDTEDGVELSEEVMDGEHAAQIRLLESFERGLLENRNKDELVIVLDRLVEFTNLHFMSEEILMQQRAYPGVGVHVKEHDSLLEQVRKIQTVFNDGDQTMTVEELKTLRAWLVDHIKTKDQAFVSFLQKVRMEEV</sequence>
<dbReference type="Proteomes" id="UP000233293">
    <property type="component" value="Unassembled WGS sequence"/>
</dbReference>
<feature type="domain" description="Hemerythrin-like" evidence="5">
    <location>
        <begin position="16"/>
        <end position="127"/>
    </location>
</feature>
<dbReference type="OrthoDB" id="7357513at2"/>
<keyword evidence="2" id="KW-0813">Transport</keyword>
<dbReference type="SUPFAM" id="SSF47188">
    <property type="entry name" value="Hemerythrin-like"/>
    <property type="match status" value="1"/>
</dbReference>
<dbReference type="CDD" id="cd12107">
    <property type="entry name" value="Hemerythrin"/>
    <property type="match status" value="1"/>
</dbReference>
<dbReference type="Gene3D" id="1.20.120.50">
    <property type="entry name" value="Hemerythrin-like"/>
    <property type="match status" value="1"/>
</dbReference>
<dbReference type="Pfam" id="PF01814">
    <property type="entry name" value="Hemerythrin"/>
    <property type="match status" value="1"/>
</dbReference>
<keyword evidence="3" id="KW-0479">Metal-binding</keyword>
<dbReference type="InterPro" id="IPR012827">
    <property type="entry name" value="Hemerythrin_metal-bd"/>
</dbReference>
<evidence type="ECO:0000313" key="6">
    <source>
        <dbReference type="EMBL" id="PKU23241.1"/>
    </source>
</evidence>
<dbReference type="PROSITE" id="PS00550">
    <property type="entry name" value="HEMERYTHRINS"/>
    <property type="match status" value="1"/>
</dbReference>
<dbReference type="AlphaFoldDB" id="A0A2N3PS54"/>
<evidence type="ECO:0000256" key="4">
    <source>
        <dbReference type="ARBA" id="ARBA00023004"/>
    </source>
</evidence>
<proteinExistence type="inferred from homology"/>
<dbReference type="GO" id="GO:0046872">
    <property type="term" value="F:metal ion binding"/>
    <property type="evidence" value="ECO:0007669"/>
    <property type="project" value="UniProtKB-KW"/>
</dbReference>
<dbReference type="InterPro" id="IPR050669">
    <property type="entry name" value="Hemerythrin"/>
</dbReference>